<feature type="region of interest" description="Disordered" evidence="5">
    <location>
        <begin position="1"/>
        <end position="24"/>
    </location>
</feature>
<feature type="domain" description="O-antigen ligase-related" evidence="7">
    <location>
        <begin position="247"/>
        <end position="381"/>
    </location>
</feature>
<reference evidence="8" key="1">
    <citation type="submission" date="2020-05" db="EMBL/GenBank/DDBJ databases">
        <authorList>
            <person name="Chiriac C."/>
            <person name="Salcher M."/>
            <person name="Ghai R."/>
            <person name="Kavagutti S V."/>
        </authorList>
    </citation>
    <scope>NUCLEOTIDE SEQUENCE</scope>
</reference>
<keyword evidence="4 6" id="KW-0472">Membrane</keyword>
<dbReference type="InterPro" id="IPR051533">
    <property type="entry name" value="WaaL-like"/>
</dbReference>
<dbReference type="EMBL" id="CAEZSR010000010">
    <property type="protein sequence ID" value="CAB4544020.1"/>
    <property type="molecule type" value="Genomic_DNA"/>
</dbReference>
<keyword evidence="2 6" id="KW-0812">Transmembrane</keyword>
<dbReference type="PANTHER" id="PTHR37422">
    <property type="entry name" value="TEICHURONIC ACID BIOSYNTHESIS PROTEIN TUAE"/>
    <property type="match status" value="1"/>
</dbReference>
<evidence type="ECO:0000256" key="4">
    <source>
        <dbReference type="ARBA" id="ARBA00023136"/>
    </source>
</evidence>
<dbReference type="Pfam" id="PF04932">
    <property type="entry name" value="Wzy_C"/>
    <property type="match status" value="1"/>
</dbReference>
<feature type="transmembrane region" description="Helical" evidence="6">
    <location>
        <begin position="431"/>
        <end position="453"/>
    </location>
</feature>
<name>A0A6J6BY25_9ZZZZ</name>
<evidence type="ECO:0000256" key="5">
    <source>
        <dbReference type="SAM" id="MobiDB-lite"/>
    </source>
</evidence>
<feature type="transmembrane region" description="Helical" evidence="6">
    <location>
        <begin position="145"/>
        <end position="163"/>
    </location>
</feature>
<organism evidence="8">
    <name type="scientific">freshwater metagenome</name>
    <dbReference type="NCBI Taxonomy" id="449393"/>
    <lineage>
        <taxon>unclassified sequences</taxon>
        <taxon>metagenomes</taxon>
        <taxon>ecological metagenomes</taxon>
    </lineage>
</organism>
<feature type="transmembrane region" description="Helical" evidence="6">
    <location>
        <begin position="122"/>
        <end position="139"/>
    </location>
</feature>
<evidence type="ECO:0000259" key="7">
    <source>
        <dbReference type="Pfam" id="PF04932"/>
    </source>
</evidence>
<evidence type="ECO:0000256" key="3">
    <source>
        <dbReference type="ARBA" id="ARBA00022989"/>
    </source>
</evidence>
<evidence type="ECO:0000313" key="8">
    <source>
        <dbReference type="EMBL" id="CAB4544020.1"/>
    </source>
</evidence>
<dbReference type="GO" id="GO:0016020">
    <property type="term" value="C:membrane"/>
    <property type="evidence" value="ECO:0007669"/>
    <property type="project" value="UniProtKB-SubCell"/>
</dbReference>
<accession>A0A6J6BY25</accession>
<gene>
    <name evidence="8" type="ORF">UFOPK1493_00516</name>
</gene>
<feature type="transmembrane region" description="Helical" evidence="6">
    <location>
        <begin position="239"/>
        <end position="256"/>
    </location>
</feature>
<dbReference type="InterPro" id="IPR007016">
    <property type="entry name" value="O-antigen_ligase-rel_domated"/>
</dbReference>
<feature type="transmembrane region" description="Helical" evidence="6">
    <location>
        <begin position="287"/>
        <end position="311"/>
    </location>
</feature>
<evidence type="ECO:0000256" key="6">
    <source>
        <dbReference type="SAM" id="Phobius"/>
    </source>
</evidence>
<comment type="subcellular location">
    <subcellularLocation>
        <location evidence="1">Membrane</location>
        <topology evidence="1">Multi-pass membrane protein</topology>
    </subcellularLocation>
</comment>
<sequence length="463" mass="49825">MSRPGPARSGITRRPRVEEAGAPSGVDAVGAGAVGAGAVGEVGAAPSLVTWRPRTTFRTSVVWWMPLALIVASEYKLRRRANDAAAAGSVDPFIVLELGVYAFVGVFLLLQFRPRLRPNPVLVWMVGWCLTAAVSTLYAPSTVFALVRGAQLVVIVVVVLQFVRDADLSAMRRFVHGYVGLVSVSILIGLAYVAPTSNEQRGRFTWLFTHSVVAGAMLAFSTILLFTMWLTHRVARLPWARWVYGALLVVNAVSLIRSRTRGSIGATILAIIVVLLLWLRASGKRDLLITSVVALSAIALTVGGPIVSFYLRDSDASELASFNNRTLVWTIAADIIQARPLHGMGLTASRTVFLEDTGLGGAHNAYLNVLVDVGLLGMFWWGGLVLLVLAGGWRLRRRVRRTEGASPLTFDTLAIVGLMVCQIVNAITAEYVAAGVSAAAMVLYMTAVWVVVVEDSCDELGRT</sequence>
<keyword evidence="3 6" id="KW-1133">Transmembrane helix</keyword>
<evidence type="ECO:0000256" key="1">
    <source>
        <dbReference type="ARBA" id="ARBA00004141"/>
    </source>
</evidence>
<dbReference type="AlphaFoldDB" id="A0A6J6BY25"/>
<feature type="transmembrane region" description="Helical" evidence="6">
    <location>
        <begin position="405"/>
        <end position="425"/>
    </location>
</feature>
<evidence type="ECO:0000256" key="2">
    <source>
        <dbReference type="ARBA" id="ARBA00022692"/>
    </source>
</evidence>
<feature type="transmembrane region" description="Helical" evidence="6">
    <location>
        <begin position="93"/>
        <end position="110"/>
    </location>
</feature>
<feature type="transmembrane region" description="Helical" evidence="6">
    <location>
        <begin position="175"/>
        <end position="194"/>
    </location>
</feature>
<feature type="transmembrane region" description="Helical" evidence="6">
    <location>
        <begin position="373"/>
        <end position="393"/>
    </location>
</feature>
<proteinExistence type="predicted"/>
<protein>
    <submittedName>
        <fullName evidence="8">Unannotated protein</fullName>
    </submittedName>
</protein>
<feature type="transmembrane region" description="Helical" evidence="6">
    <location>
        <begin position="262"/>
        <end position="280"/>
    </location>
</feature>
<feature type="transmembrane region" description="Helical" evidence="6">
    <location>
        <begin position="206"/>
        <end position="227"/>
    </location>
</feature>
<dbReference type="PANTHER" id="PTHR37422:SF13">
    <property type="entry name" value="LIPOPOLYSACCHARIDE BIOSYNTHESIS PROTEIN PA4999-RELATED"/>
    <property type="match status" value="1"/>
</dbReference>